<dbReference type="SMART" id="SM00343">
    <property type="entry name" value="ZnF_C2HC"/>
    <property type="match status" value="1"/>
</dbReference>
<evidence type="ECO:0000256" key="1">
    <source>
        <dbReference type="ARBA" id="ARBA00022670"/>
    </source>
</evidence>
<dbReference type="SUPFAM" id="SSF57756">
    <property type="entry name" value="Retrovirus zinc finger-like domains"/>
    <property type="match status" value="1"/>
</dbReference>
<keyword evidence="1" id="KW-0645">Protease</keyword>
<dbReference type="Pfam" id="PF07727">
    <property type="entry name" value="RVT_2"/>
    <property type="match status" value="1"/>
</dbReference>
<dbReference type="Proteomes" id="UP000289340">
    <property type="component" value="Chromosome 2"/>
</dbReference>
<dbReference type="SUPFAM" id="SSF53098">
    <property type="entry name" value="Ribonuclease H-like"/>
    <property type="match status" value="1"/>
</dbReference>
<evidence type="ECO:0000259" key="7">
    <source>
        <dbReference type="PROSITE" id="PS50994"/>
    </source>
</evidence>
<keyword evidence="3" id="KW-0064">Aspartyl protease</keyword>
<dbReference type="GO" id="GO:0003887">
    <property type="term" value="F:DNA-directed DNA polymerase activity"/>
    <property type="evidence" value="ECO:0007669"/>
    <property type="project" value="UniProtKB-EC"/>
</dbReference>
<dbReference type="GO" id="GO:0015074">
    <property type="term" value="P:DNA integration"/>
    <property type="evidence" value="ECO:0007669"/>
    <property type="project" value="InterPro"/>
</dbReference>
<keyword evidence="5" id="KW-0862">Zinc</keyword>
<dbReference type="PROSITE" id="PS50158">
    <property type="entry name" value="ZF_CCHC"/>
    <property type="match status" value="1"/>
</dbReference>
<feature type="domain" description="CCHC-type" evidence="6">
    <location>
        <begin position="316"/>
        <end position="331"/>
    </location>
</feature>
<keyword evidence="5" id="KW-0863">Zinc-finger</keyword>
<dbReference type="Pfam" id="PF14223">
    <property type="entry name" value="Retrotran_gag_2"/>
    <property type="match status" value="1"/>
</dbReference>
<dbReference type="InterPro" id="IPR036397">
    <property type="entry name" value="RNaseH_sf"/>
</dbReference>
<keyword evidence="8" id="KW-0808">Transferase</keyword>
<dbReference type="EC" id="2.7.7.7" evidence="8"/>
<dbReference type="Pfam" id="PF13976">
    <property type="entry name" value="gag_pre-integrs"/>
    <property type="match status" value="1"/>
</dbReference>
<dbReference type="InterPro" id="IPR054722">
    <property type="entry name" value="PolX-like_BBD"/>
</dbReference>
<keyword evidence="2" id="KW-0479">Metal-binding</keyword>
<dbReference type="Pfam" id="PF22936">
    <property type="entry name" value="Pol_BBD"/>
    <property type="match status" value="1"/>
</dbReference>
<dbReference type="GO" id="GO:0006508">
    <property type="term" value="P:proteolysis"/>
    <property type="evidence" value="ECO:0007669"/>
    <property type="project" value="UniProtKB-KW"/>
</dbReference>
<dbReference type="GO" id="GO:0003676">
    <property type="term" value="F:nucleic acid binding"/>
    <property type="evidence" value="ECO:0007669"/>
    <property type="project" value="InterPro"/>
</dbReference>
<name>A0A445LQ30_GLYSO</name>
<dbReference type="Pfam" id="PF25597">
    <property type="entry name" value="SH3_retrovirus"/>
    <property type="match status" value="1"/>
</dbReference>
<dbReference type="InterPro" id="IPR012337">
    <property type="entry name" value="RNaseH-like_sf"/>
</dbReference>
<evidence type="ECO:0000256" key="3">
    <source>
        <dbReference type="ARBA" id="ARBA00022750"/>
    </source>
</evidence>
<dbReference type="Gene3D" id="4.10.60.10">
    <property type="entry name" value="Zinc finger, CCHC-type"/>
    <property type="match status" value="1"/>
</dbReference>
<dbReference type="EMBL" id="QZWG01000002">
    <property type="protein sequence ID" value="RZC25410.1"/>
    <property type="molecule type" value="Genomic_DNA"/>
</dbReference>
<proteinExistence type="predicted"/>
<evidence type="ECO:0000256" key="5">
    <source>
        <dbReference type="PROSITE-ProRule" id="PRU00047"/>
    </source>
</evidence>
<dbReference type="InterPro" id="IPR057670">
    <property type="entry name" value="SH3_retrovirus"/>
</dbReference>
<dbReference type="GO" id="GO:0008270">
    <property type="term" value="F:zinc ion binding"/>
    <property type="evidence" value="ECO:0007669"/>
    <property type="project" value="UniProtKB-KW"/>
</dbReference>
<organism evidence="8 9">
    <name type="scientific">Glycine soja</name>
    <name type="common">Wild soybean</name>
    <dbReference type="NCBI Taxonomy" id="3848"/>
    <lineage>
        <taxon>Eukaryota</taxon>
        <taxon>Viridiplantae</taxon>
        <taxon>Streptophyta</taxon>
        <taxon>Embryophyta</taxon>
        <taxon>Tracheophyta</taxon>
        <taxon>Spermatophyta</taxon>
        <taxon>Magnoliopsida</taxon>
        <taxon>eudicotyledons</taxon>
        <taxon>Gunneridae</taxon>
        <taxon>Pentapetalae</taxon>
        <taxon>rosids</taxon>
        <taxon>fabids</taxon>
        <taxon>Fabales</taxon>
        <taxon>Fabaceae</taxon>
        <taxon>Papilionoideae</taxon>
        <taxon>50 kb inversion clade</taxon>
        <taxon>NPAAA clade</taxon>
        <taxon>indigoferoid/millettioid clade</taxon>
        <taxon>Phaseoleae</taxon>
        <taxon>Glycine</taxon>
        <taxon>Glycine subgen. Soja</taxon>
    </lineage>
</organism>
<evidence type="ECO:0000256" key="2">
    <source>
        <dbReference type="ARBA" id="ARBA00022723"/>
    </source>
</evidence>
<keyword evidence="4" id="KW-0378">Hydrolase</keyword>
<accession>A0A445LQ30</accession>
<evidence type="ECO:0000259" key="6">
    <source>
        <dbReference type="PROSITE" id="PS50158"/>
    </source>
</evidence>
<evidence type="ECO:0000313" key="9">
    <source>
        <dbReference type="Proteomes" id="UP000289340"/>
    </source>
</evidence>
<keyword evidence="8" id="KW-0548">Nucleotidyltransferase</keyword>
<dbReference type="PANTHER" id="PTHR42648:SF28">
    <property type="entry name" value="TRANSPOSON-ENCODED PROTEIN WITH RIBONUCLEASE H-LIKE AND RETROVIRUS ZINC FINGER-LIKE DOMAINS"/>
    <property type="match status" value="1"/>
</dbReference>
<dbReference type="SUPFAM" id="SSF56672">
    <property type="entry name" value="DNA/RNA polymerases"/>
    <property type="match status" value="1"/>
</dbReference>
<dbReference type="InterPro" id="IPR039537">
    <property type="entry name" value="Retrotran_Ty1/copia-like"/>
</dbReference>
<sequence>MLGAALVAKKACELGLQYNSKDIPVRLLYEPQPRPRAIAALVGEAIVKVACGTNHTNGVLVVMEVPVPNSLNSHVSSVPIFNGLNFSDWNEQVQFHLGVLDLDLAILEEKPATITDASSNEQKAHYKAWERSNRLSLMFMRMTVADSIKTALPKTDSAKEFMGLVGERSQTADKSLAGTLMSTLTTMKFDGSRTMHEHVIEMTNIAARLKTLGMAVNENFLVQFILNSLPSEYGPFQMSYNTMKDKWNVHELHSMLVQEETRLKNQGSHSIHYVSHRGNQGAGKKFVKKHDKGKGPLKIKDGPVQIQKKASKNNNCHFCGKSGHFQKDCPKRKSWFEKKGELNALVCFESNLTEVPHNTWWIDSGCTTHVSNTMQGFLTIQTISPNEKFVFMGNRVKAPVEAVGTYRLKLDTGHHLDLLETLYVPSLSRNLVSLSKLDITGYSFNFGNGCFSLFKYNHLIGTGVLCDGLYKLKLDGLYVETVLTLHHNVGTKRSLVNERSAFLWHKRLGHISGERIERLIKNEILPDLDFTDLNICVDCIKGKQTKHTKKGATRSTQLLEIVHTDICGPFDVSSFGRERYFITFIDDYSRYGYVYLLHEKSQAVNALEIYLNEVERQLDRKVKIIRSDRGGEYYRRYDETGQHPSPFAKLLQKRGICAQYTMPGTPQQNGVSERRNKTLMDMVRSMLINSTLPVSLWMYALKTAMYLLNRVPSKAVPKTPFELWTNRTPSMRHLHVWGCQAEIRIYNPQERKLDARTISGYFIGYPEKSKGYMFYCPNHSTRIVETGNARFIENGEISGSTVPREVEIKEVRVQVPLAFASSSKVITTSVTATNSNEEVQHNDEPMIHNEPIMEEPQEVALRKSQRERRPAISNDYVVYLHETETNLSINDNDPVSFSQAISCDNSEKWLNAMKEEIDSMEHNDVWDLVELPKGCKRVGYKWVFKTKRDSHGNLERYKARLVAKGFTQKDGIDYKETFSPVSRKDSFRIIMALVAHYDLELHQMDVKTAFLNGDLEEDVYMDQPMGFSVEGKEHMVCKLKKSIYGLKQASRQWYLKFNDTIVSFGFKENTVDRCVYLKVSGSKVMFLVLYVDDILLATNDLGLFHETKKFLSSNFEMKDMGEASYVIGIEIFRNRSQGLLGLSQKAYINKVLERFRMEKCSASPVPIQKGDKFSLAQCPKNDLERKQMEAIPYASVVGSIMYAQTCTRPDISFATGMLGRYQSNPGMEHWKAAKKVLRYLQGTKDHILTYKRSDHLEVIGYSDSDFAGCVDTRKSTLGFVFLLAGGAISWKSAKQSVVAASTMEAAFVACFEATIQANWLRNFISGLGIVDSIARPLKMYCDNSAAVFFSKNDKYSTGAKHMELKYFAVKEEVQKQRVSIEHINTKLMIADPLTKGLPPKTFIEYVEKAFQNRNVFPPDAIISAGSVNSSCTAVGDECVNMYITSVPHTDYFSNLVSFFKNQCMDLNRLISETLKGKVNCYISDRGLTFISQEPEDDNIAKCNAGCLTVNVPNSSSSSELDESMPDRLGILPQCKQHKKQLLVGFLLLISTAQILVIDYPTRLYC</sequence>
<dbReference type="PROSITE" id="PS50994">
    <property type="entry name" value="INTEGRASE"/>
    <property type="match status" value="1"/>
</dbReference>
<dbReference type="Pfam" id="PF00665">
    <property type="entry name" value="rve"/>
    <property type="match status" value="1"/>
</dbReference>
<dbReference type="Gene3D" id="3.30.420.10">
    <property type="entry name" value="Ribonuclease H-like superfamily/Ribonuclease H"/>
    <property type="match status" value="1"/>
</dbReference>
<evidence type="ECO:0000313" key="8">
    <source>
        <dbReference type="EMBL" id="RZC25410.1"/>
    </source>
</evidence>
<dbReference type="InterPro" id="IPR013103">
    <property type="entry name" value="RVT_2"/>
</dbReference>
<dbReference type="InterPro" id="IPR036875">
    <property type="entry name" value="Znf_CCHC_sf"/>
</dbReference>
<dbReference type="InterPro" id="IPR001584">
    <property type="entry name" value="Integrase_cat-core"/>
</dbReference>
<dbReference type="GO" id="GO:0004190">
    <property type="term" value="F:aspartic-type endopeptidase activity"/>
    <property type="evidence" value="ECO:0007669"/>
    <property type="project" value="UniProtKB-KW"/>
</dbReference>
<dbReference type="CDD" id="cd09272">
    <property type="entry name" value="RNase_HI_RT_Ty1"/>
    <property type="match status" value="1"/>
</dbReference>
<keyword evidence="9" id="KW-1185">Reference proteome</keyword>
<gene>
    <name evidence="8" type="ORF">D0Y65_004205</name>
</gene>
<reference evidence="8 9" key="1">
    <citation type="submission" date="2018-09" db="EMBL/GenBank/DDBJ databases">
        <title>A high-quality reference genome of wild soybean provides a powerful tool to mine soybean genomes.</title>
        <authorList>
            <person name="Xie M."/>
            <person name="Chung C.Y.L."/>
            <person name="Li M.-W."/>
            <person name="Wong F.-L."/>
            <person name="Chan T.-F."/>
            <person name="Lam H.-M."/>
        </authorList>
    </citation>
    <scope>NUCLEOTIDE SEQUENCE [LARGE SCALE GENOMIC DNA]</scope>
    <source>
        <strain evidence="9">cv. W05</strain>
        <tissue evidence="8">Hypocotyl of etiolated seedlings</tissue>
    </source>
</reference>
<feature type="domain" description="Integrase catalytic" evidence="7">
    <location>
        <begin position="554"/>
        <end position="728"/>
    </location>
</feature>
<dbReference type="InterPro" id="IPR025724">
    <property type="entry name" value="GAG-pre-integrase_dom"/>
</dbReference>
<protein>
    <submittedName>
        <fullName evidence="8">Retrovirus-related Pol polyprotein from transposon TNT 1-94</fullName>
        <ecNumber evidence="8">2.7.7.7</ecNumber>
    </submittedName>
</protein>
<dbReference type="PANTHER" id="PTHR42648">
    <property type="entry name" value="TRANSPOSASE, PUTATIVE-RELATED"/>
    <property type="match status" value="1"/>
</dbReference>
<evidence type="ECO:0000256" key="4">
    <source>
        <dbReference type="ARBA" id="ARBA00022801"/>
    </source>
</evidence>
<dbReference type="InterPro" id="IPR043502">
    <property type="entry name" value="DNA/RNA_pol_sf"/>
</dbReference>
<comment type="caution">
    <text evidence="8">The sequence shown here is derived from an EMBL/GenBank/DDBJ whole genome shotgun (WGS) entry which is preliminary data.</text>
</comment>
<dbReference type="InterPro" id="IPR001878">
    <property type="entry name" value="Znf_CCHC"/>
</dbReference>